<reference evidence="1" key="1">
    <citation type="submission" date="2020-05" db="EMBL/GenBank/DDBJ databases">
        <authorList>
            <person name="Chiriac C."/>
            <person name="Salcher M."/>
            <person name="Ghai R."/>
            <person name="Kavagutti S V."/>
        </authorList>
    </citation>
    <scope>NUCLEOTIDE SEQUENCE</scope>
</reference>
<accession>A0A6J6MMW3</accession>
<proteinExistence type="predicted"/>
<gene>
    <name evidence="1" type="ORF">UFOPK2310_00851</name>
</gene>
<name>A0A6J6MMW3_9ZZZZ</name>
<organism evidence="1">
    <name type="scientific">freshwater metagenome</name>
    <dbReference type="NCBI Taxonomy" id="449393"/>
    <lineage>
        <taxon>unclassified sequences</taxon>
        <taxon>metagenomes</taxon>
        <taxon>ecological metagenomes</taxon>
    </lineage>
</organism>
<evidence type="ECO:0000313" key="1">
    <source>
        <dbReference type="EMBL" id="CAB4675116.1"/>
    </source>
</evidence>
<sequence length="134" mass="14424">MINRIRVADHEFTVATRRWCQHFVVVEDQVNIFTATIQDNKLEREFNSGGTVFTNVDPVDAVTSGATKRGVARCTKWAIGDGGRGPIVGIDVGKQREDKRANSCAQINGAPVAEPSAAVIEADTTIVVDVNSAI</sequence>
<dbReference type="AlphaFoldDB" id="A0A6J6MMW3"/>
<protein>
    <submittedName>
        <fullName evidence="1">Unannotated protein</fullName>
    </submittedName>
</protein>
<dbReference type="EMBL" id="CAEZWW010000092">
    <property type="protein sequence ID" value="CAB4675116.1"/>
    <property type="molecule type" value="Genomic_DNA"/>
</dbReference>